<sequence>MPVESAFRERESTMPYMVVSGSSVNNRIGMGRIGTTTFLFNRKT</sequence>
<evidence type="ECO:0000313" key="1">
    <source>
        <dbReference type="EMBL" id="WAR13267.1"/>
    </source>
</evidence>
<organism evidence="1 2">
    <name type="scientific">Mya arenaria</name>
    <name type="common">Soft-shell clam</name>
    <dbReference type="NCBI Taxonomy" id="6604"/>
    <lineage>
        <taxon>Eukaryota</taxon>
        <taxon>Metazoa</taxon>
        <taxon>Spiralia</taxon>
        <taxon>Lophotrochozoa</taxon>
        <taxon>Mollusca</taxon>
        <taxon>Bivalvia</taxon>
        <taxon>Autobranchia</taxon>
        <taxon>Heteroconchia</taxon>
        <taxon>Euheterodonta</taxon>
        <taxon>Imparidentia</taxon>
        <taxon>Neoheterodontei</taxon>
        <taxon>Myida</taxon>
        <taxon>Myoidea</taxon>
        <taxon>Myidae</taxon>
        <taxon>Mya</taxon>
    </lineage>
</organism>
<keyword evidence="2" id="KW-1185">Reference proteome</keyword>
<evidence type="ECO:0000313" key="2">
    <source>
        <dbReference type="Proteomes" id="UP001164746"/>
    </source>
</evidence>
<name>A0ABY7ETH5_MYAAR</name>
<dbReference type="Proteomes" id="UP001164746">
    <property type="component" value="Chromosome 8"/>
</dbReference>
<accession>A0ABY7ETH5</accession>
<proteinExistence type="predicted"/>
<gene>
    <name evidence="1" type="ORF">MAR_027447</name>
</gene>
<dbReference type="EMBL" id="CP111019">
    <property type="protein sequence ID" value="WAR13267.1"/>
    <property type="molecule type" value="Genomic_DNA"/>
</dbReference>
<reference evidence="1" key="1">
    <citation type="submission" date="2022-11" db="EMBL/GenBank/DDBJ databases">
        <title>Centuries of genome instability and evolution in soft-shell clam transmissible cancer (bioRxiv).</title>
        <authorList>
            <person name="Hart S.F.M."/>
            <person name="Yonemitsu M.A."/>
            <person name="Giersch R.M."/>
            <person name="Beal B.F."/>
            <person name="Arriagada G."/>
            <person name="Davis B.W."/>
            <person name="Ostrander E.A."/>
            <person name="Goff S.P."/>
            <person name="Metzger M.J."/>
        </authorList>
    </citation>
    <scope>NUCLEOTIDE SEQUENCE</scope>
    <source>
        <strain evidence="1">MELC-2E11</strain>
        <tissue evidence="1">Siphon/mantle</tissue>
    </source>
</reference>
<protein>
    <submittedName>
        <fullName evidence="1">Uncharacterized protein</fullName>
    </submittedName>
</protein>